<sequence length="139" mass="15916">MNQLKEEFGDKLEVLAFPCNQFGHQENTTEGELLSSLRHVRPGNNFEPKMVMFGKVDVNGSTADPVFKYLKERLPLPADDSVSFMSDPKCIIWTPVCRSDIAWNFEKFLIGKDGQPFKRFSKKYETILLKDEIANLLKA</sequence>
<organism evidence="10">
    <name type="scientific">Penaeus vannamei</name>
    <name type="common">Whiteleg shrimp</name>
    <name type="synonym">Litopenaeus vannamei</name>
    <dbReference type="NCBI Taxonomy" id="6689"/>
    <lineage>
        <taxon>Eukaryota</taxon>
        <taxon>Metazoa</taxon>
        <taxon>Ecdysozoa</taxon>
        <taxon>Arthropoda</taxon>
        <taxon>Crustacea</taxon>
        <taxon>Multicrustacea</taxon>
        <taxon>Malacostraca</taxon>
        <taxon>Eumalacostraca</taxon>
        <taxon>Eucarida</taxon>
        <taxon>Decapoda</taxon>
        <taxon>Dendrobranchiata</taxon>
        <taxon>Penaeoidea</taxon>
        <taxon>Penaeidae</taxon>
        <taxon>Penaeus</taxon>
    </lineage>
</organism>
<keyword evidence="6 9" id="KW-0575">Peroxidase</keyword>
<dbReference type="InterPro" id="IPR029760">
    <property type="entry name" value="GPX_CS"/>
</dbReference>
<reference evidence="10" key="1">
    <citation type="journal article" date="2007" name="Fish Shellfish Immunol.">
        <title>Identification and cloning of the antioxidant enzyme, glutathione peroxidase, of white shrimp, Litopenaeus vannamei, and its expression following Vibrio alginolyticus infection.</title>
        <authorList>
            <person name="Liu C.H."/>
            <person name="Tseng M.C."/>
            <person name="Cheng W."/>
        </authorList>
    </citation>
    <scope>NUCLEOTIDE SEQUENCE</scope>
</reference>
<dbReference type="PROSITE" id="PS51355">
    <property type="entry name" value="GLUTATHIONE_PEROXID_3"/>
    <property type="match status" value="1"/>
</dbReference>
<comment type="similarity">
    <text evidence="3 9">Belongs to the glutathione peroxidase family.</text>
</comment>
<evidence type="ECO:0000313" key="10">
    <source>
        <dbReference type="EMBL" id="AAY41441.1"/>
    </source>
</evidence>
<dbReference type="Gene3D" id="3.40.30.10">
    <property type="entry name" value="Glutaredoxin"/>
    <property type="match status" value="1"/>
</dbReference>
<evidence type="ECO:0000256" key="2">
    <source>
        <dbReference type="ARBA" id="ARBA00004613"/>
    </source>
</evidence>
<evidence type="ECO:0000256" key="8">
    <source>
        <dbReference type="ARBA" id="ARBA00023002"/>
    </source>
</evidence>
<dbReference type="GO" id="GO:0006979">
    <property type="term" value="P:response to oxidative stress"/>
    <property type="evidence" value="ECO:0007669"/>
    <property type="project" value="InterPro"/>
</dbReference>
<dbReference type="AlphaFoldDB" id="Q1X7L7"/>
<keyword evidence="5" id="KW-0964">Secreted</keyword>
<dbReference type="SUPFAM" id="SSF52833">
    <property type="entry name" value="Thioredoxin-like"/>
    <property type="match status" value="1"/>
</dbReference>
<keyword evidence="8 9" id="KW-0560">Oxidoreductase</keyword>
<evidence type="ECO:0000256" key="3">
    <source>
        <dbReference type="ARBA" id="ARBA00006926"/>
    </source>
</evidence>
<dbReference type="PANTHER" id="PTHR11592:SF88">
    <property type="entry name" value="GLUTATHIONE PEROXIDASE-RELATED"/>
    <property type="match status" value="1"/>
</dbReference>
<dbReference type="PIRSF" id="PIRSF000303">
    <property type="entry name" value="Glutathion_perox"/>
    <property type="match status" value="1"/>
</dbReference>
<evidence type="ECO:0000256" key="6">
    <source>
        <dbReference type="ARBA" id="ARBA00022559"/>
    </source>
</evidence>
<dbReference type="Pfam" id="PF00255">
    <property type="entry name" value="GSHPx"/>
    <property type="match status" value="1"/>
</dbReference>
<keyword evidence="7" id="KW-0732">Signal</keyword>
<dbReference type="GO" id="GO:0005576">
    <property type="term" value="C:extracellular region"/>
    <property type="evidence" value="ECO:0007669"/>
    <property type="project" value="UniProtKB-SubCell"/>
</dbReference>
<dbReference type="InterPro" id="IPR036249">
    <property type="entry name" value="Thioredoxin-like_sf"/>
</dbReference>
<name>Q1X7L7_PENVA</name>
<dbReference type="PRINTS" id="PR01011">
    <property type="entry name" value="GLUTPROXDASE"/>
</dbReference>
<evidence type="ECO:0000256" key="9">
    <source>
        <dbReference type="RuleBase" id="RU000499"/>
    </source>
</evidence>
<dbReference type="InterPro" id="IPR000889">
    <property type="entry name" value="Glutathione_peroxidase"/>
</dbReference>
<evidence type="ECO:0000256" key="5">
    <source>
        <dbReference type="ARBA" id="ARBA00022525"/>
    </source>
</evidence>
<evidence type="ECO:0000256" key="4">
    <source>
        <dbReference type="ARBA" id="ARBA00012310"/>
    </source>
</evidence>
<evidence type="ECO:0000256" key="1">
    <source>
        <dbReference type="ARBA" id="ARBA00000217"/>
    </source>
</evidence>
<dbReference type="OrthoDB" id="446890at2759"/>
<dbReference type="EMBL" id="AY973252">
    <property type="protein sequence ID" value="AAY41441.1"/>
    <property type="molecule type" value="mRNA"/>
</dbReference>
<comment type="catalytic activity">
    <reaction evidence="1">
        <text>2 glutathione + H2O2 = glutathione disulfide + 2 H2O</text>
        <dbReference type="Rhea" id="RHEA:16833"/>
        <dbReference type="ChEBI" id="CHEBI:15377"/>
        <dbReference type="ChEBI" id="CHEBI:16240"/>
        <dbReference type="ChEBI" id="CHEBI:57925"/>
        <dbReference type="ChEBI" id="CHEBI:58297"/>
        <dbReference type="EC" id="1.11.1.9"/>
    </reaction>
</comment>
<protein>
    <recommendedName>
        <fullName evidence="4 9">Glutathione peroxidase</fullName>
    </recommendedName>
</protein>
<comment type="subcellular location">
    <subcellularLocation>
        <location evidence="2">Secreted</location>
    </subcellularLocation>
</comment>
<dbReference type="PANTHER" id="PTHR11592">
    <property type="entry name" value="GLUTATHIONE PEROXIDASE"/>
    <property type="match status" value="1"/>
</dbReference>
<evidence type="ECO:0000256" key="7">
    <source>
        <dbReference type="ARBA" id="ARBA00022729"/>
    </source>
</evidence>
<dbReference type="PROSITE" id="PS00763">
    <property type="entry name" value="GLUTATHIONE_PEROXID_2"/>
    <property type="match status" value="1"/>
</dbReference>
<dbReference type="GO" id="GO:0004602">
    <property type="term" value="F:glutathione peroxidase activity"/>
    <property type="evidence" value="ECO:0007669"/>
    <property type="project" value="UniProtKB-EC"/>
</dbReference>
<proteinExistence type="evidence at transcript level"/>
<accession>Q1X7L7</accession>